<evidence type="ECO:0000313" key="6">
    <source>
        <dbReference type="Proteomes" id="UP000606721"/>
    </source>
</evidence>
<comment type="caution">
    <text evidence="5">The sequence shown here is derived from an EMBL/GenBank/DDBJ whole genome shotgun (WGS) entry which is preliminary data.</text>
</comment>
<dbReference type="Proteomes" id="UP000606721">
    <property type="component" value="Unassembled WGS sequence"/>
</dbReference>
<dbReference type="EMBL" id="JACJQT010000005">
    <property type="protein sequence ID" value="MBD2277359.1"/>
    <property type="molecule type" value="Genomic_DNA"/>
</dbReference>
<reference evidence="5 6" key="1">
    <citation type="journal article" date="2020" name="ISME J.">
        <title>Comparative genomics reveals insights into cyanobacterial evolution and habitat adaptation.</title>
        <authorList>
            <person name="Chen M.Y."/>
            <person name="Teng W.K."/>
            <person name="Zhao L."/>
            <person name="Hu C.X."/>
            <person name="Zhou Y.K."/>
            <person name="Han B.P."/>
            <person name="Song L.R."/>
            <person name="Shu W.S."/>
        </authorList>
    </citation>
    <scope>NUCLEOTIDE SEQUENCE [LARGE SCALE GENOMIC DNA]</scope>
    <source>
        <strain evidence="5 6">FACHB-1040</strain>
    </source>
</reference>
<evidence type="ECO:0000256" key="2">
    <source>
        <dbReference type="ARBA" id="ARBA00022833"/>
    </source>
</evidence>
<dbReference type="InterPro" id="IPR011032">
    <property type="entry name" value="GroES-like_sf"/>
</dbReference>
<dbReference type="InterPro" id="IPR013154">
    <property type="entry name" value="ADH-like_N"/>
</dbReference>
<accession>A0ABR8BR09</accession>
<keyword evidence="3" id="KW-0560">Oxidoreductase</keyword>
<dbReference type="PANTHER" id="PTHR42683">
    <property type="entry name" value="ALDEHYDE REDUCTASE"/>
    <property type="match status" value="1"/>
</dbReference>
<keyword evidence="2" id="KW-0862">Zinc</keyword>
<protein>
    <submittedName>
        <fullName evidence="5">Alcohol dehydrogenase catalytic domain-containing protein</fullName>
    </submittedName>
</protein>
<dbReference type="Gene3D" id="3.90.180.10">
    <property type="entry name" value="Medium-chain alcohol dehydrogenases, catalytic domain"/>
    <property type="match status" value="1"/>
</dbReference>
<name>A0ABR8BR09_APHFL</name>
<evidence type="ECO:0000256" key="1">
    <source>
        <dbReference type="ARBA" id="ARBA00022723"/>
    </source>
</evidence>
<evidence type="ECO:0000313" key="5">
    <source>
        <dbReference type="EMBL" id="MBD2277359.1"/>
    </source>
</evidence>
<dbReference type="Pfam" id="PF08240">
    <property type="entry name" value="ADH_N"/>
    <property type="match status" value="1"/>
</dbReference>
<organism evidence="5 6">
    <name type="scientific">Aphanizomenon flos-aquae FACHB-1040</name>
    <dbReference type="NCBI Taxonomy" id="2692887"/>
    <lineage>
        <taxon>Bacteria</taxon>
        <taxon>Bacillati</taxon>
        <taxon>Cyanobacteriota</taxon>
        <taxon>Cyanophyceae</taxon>
        <taxon>Nostocales</taxon>
        <taxon>Aphanizomenonaceae</taxon>
        <taxon>Aphanizomenon</taxon>
    </lineage>
</organism>
<gene>
    <name evidence="5" type="ORF">H6F99_03180</name>
</gene>
<proteinExistence type="predicted"/>
<evidence type="ECO:0000259" key="4">
    <source>
        <dbReference type="Pfam" id="PF08240"/>
    </source>
</evidence>
<feature type="domain" description="Alcohol dehydrogenase-like N-terminal" evidence="4">
    <location>
        <begin position="24"/>
        <end position="72"/>
    </location>
</feature>
<sequence>MKKVKISANAKLELFEYDSGLLKDEEVEIDVEYCGLCHSHMSMLKNECGITQYPFVPGYEVIGTVFVVGDRTSTRSFSLYLDSSRRR</sequence>
<keyword evidence="6" id="KW-1185">Reference proteome</keyword>
<dbReference type="InterPro" id="IPR047109">
    <property type="entry name" value="CAD-like"/>
</dbReference>
<dbReference type="SUPFAM" id="SSF50129">
    <property type="entry name" value="GroES-like"/>
    <property type="match status" value="1"/>
</dbReference>
<evidence type="ECO:0000256" key="3">
    <source>
        <dbReference type="ARBA" id="ARBA00023002"/>
    </source>
</evidence>
<keyword evidence="1" id="KW-0479">Metal-binding</keyword>
<dbReference type="RefSeq" id="WP_190382219.1">
    <property type="nucleotide sequence ID" value="NZ_JACJQT010000005.1"/>
</dbReference>